<dbReference type="EMBL" id="PGOL01001181">
    <property type="protein sequence ID" value="PKI60184.1"/>
    <property type="molecule type" value="Genomic_DNA"/>
</dbReference>
<dbReference type="Proteomes" id="UP000233551">
    <property type="component" value="Unassembled WGS sequence"/>
</dbReference>
<dbReference type="AlphaFoldDB" id="A0A2I0JV48"/>
<feature type="compositionally biased region" description="Polar residues" evidence="1">
    <location>
        <begin position="140"/>
        <end position="155"/>
    </location>
</feature>
<accession>A0A2I0JV48</accession>
<sequence>MVGTMVPLAGRPPIQSRVTVPFRSVVFYLAQRESQCLYSELLHGGGSLRRISTMGHSLYKSQVLVKTPSLRRLGMGLGWKIHHVVLTTPLEVAKALLLLLFVSNGALSYPLMEQPPAPQRGHDFSTTNQICYGKGRQPSFPRSSMRINRGSTTPK</sequence>
<comment type="caution">
    <text evidence="2">The sequence shown here is derived from an EMBL/GenBank/DDBJ whole genome shotgun (WGS) entry which is preliminary data.</text>
</comment>
<evidence type="ECO:0000313" key="2">
    <source>
        <dbReference type="EMBL" id="PKI60184.1"/>
    </source>
</evidence>
<evidence type="ECO:0000313" key="3">
    <source>
        <dbReference type="Proteomes" id="UP000233551"/>
    </source>
</evidence>
<gene>
    <name evidence="2" type="ORF">CRG98_019372</name>
</gene>
<proteinExistence type="predicted"/>
<reference evidence="2 3" key="1">
    <citation type="submission" date="2017-11" db="EMBL/GenBank/DDBJ databases">
        <title>De-novo sequencing of pomegranate (Punica granatum L.) genome.</title>
        <authorList>
            <person name="Akparov Z."/>
            <person name="Amiraslanov A."/>
            <person name="Hajiyeva S."/>
            <person name="Abbasov M."/>
            <person name="Kaur K."/>
            <person name="Hamwieh A."/>
            <person name="Solovyev V."/>
            <person name="Salamov A."/>
            <person name="Braich B."/>
            <person name="Kosarev P."/>
            <person name="Mahmoud A."/>
            <person name="Hajiyev E."/>
            <person name="Babayeva S."/>
            <person name="Izzatullayeva V."/>
            <person name="Mammadov A."/>
            <person name="Mammadov A."/>
            <person name="Sharifova S."/>
            <person name="Ojaghi J."/>
            <person name="Eynullazada K."/>
            <person name="Bayramov B."/>
            <person name="Abdulazimova A."/>
            <person name="Shahmuradov I."/>
        </authorList>
    </citation>
    <scope>NUCLEOTIDE SEQUENCE [LARGE SCALE GENOMIC DNA]</scope>
    <source>
        <strain evidence="3">cv. AG2017</strain>
        <tissue evidence="2">Leaf</tissue>
    </source>
</reference>
<organism evidence="2 3">
    <name type="scientific">Punica granatum</name>
    <name type="common">Pomegranate</name>
    <dbReference type="NCBI Taxonomy" id="22663"/>
    <lineage>
        <taxon>Eukaryota</taxon>
        <taxon>Viridiplantae</taxon>
        <taxon>Streptophyta</taxon>
        <taxon>Embryophyta</taxon>
        <taxon>Tracheophyta</taxon>
        <taxon>Spermatophyta</taxon>
        <taxon>Magnoliopsida</taxon>
        <taxon>eudicotyledons</taxon>
        <taxon>Gunneridae</taxon>
        <taxon>Pentapetalae</taxon>
        <taxon>rosids</taxon>
        <taxon>malvids</taxon>
        <taxon>Myrtales</taxon>
        <taxon>Lythraceae</taxon>
        <taxon>Punica</taxon>
    </lineage>
</organism>
<feature type="region of interest" description="Disordered" evidence="1">
    <location>
        <begin position="114"/>
        <end position="155"/>
    </location>
</feature>
<keyword evidence="3" id="KW-1185">Reference proteome</keyword>
<evidence type="ECO:0000256" key="1">
    <source>
        <dbReference type="SAM" id="MobiDB-lite"/>
    </source>
</evidence>
<name>A0A2I0JV48_PUNGR</name>
<protein>
    <submittedName>
        <fullName evidence="2">Uncharacterized protein</fullName>
    </submittedName>
</protein>